<proteinExistence type="predicted"/>
<comment type="caution">
    <text evidence="2">The sequence shown here is derived from an EMBL/GenBank/DDBJ whole genome shotgun (WGS) entry which is preliminary data.</text>
</comment>
<gene>
    <name evidence="1" type="ORF">ENP94_05400</name>
    <name evidence="2" type="ORF">ENS16_01055</name>
</gene>
<dbReference type="AlphaFoldDB" id="A0A7C3F126"/>
<accession>A0A7C3F126</accession>
<dbReference type="InterPro" id="IPR016181">
    <property type="entry name" value="Acyl_CoA_acyltransferase"/>
</dbReference>
<dbReference type="EMBL" id="DSLG01000006">
    <property type="protein sequence ID" value="HEA87430.1"/>
    <property type="molecule type" value="Genomic_DNA"/>
</dbReference>
<organism evidence="2">
    <name type="scientific">candidate division WOR-3 bacterium</name>
    <dbReference type="NCBI Taxonomy" id="2052148"/>
    <lineage>
        <taxon>Bacteria</taxon>
        <taxon>Bacteria division WOR-3</taxon>
    </lineage>
</organism>
<protein>
    <submittedName>
        <fullName evidence="2">Uncharacterized protein</fullName>
    </submittedName>
</protein>
<evidence type="ECO:0000313" key="2">
    <source>
        <dbReference type="EMBL" id="HFJ53267.1"/>
    </source>
</evidence>
<sequence length="220" mass="26604">MITPRQYRNWIKRIVDQIPCETDESTRSYIMSRPEAKLVAPKPEIVVDDHWFCVRRYHDPISDEHILEVYIGSRRSGEEWMGYDRIDPRWLDAEGRDLDRWELTRAYMRPKFRGGNYSQFMVELVLALCRKNRGYSVVAYPRHVAMLVTLIKMGFRTMDGKYDNTLRRIVNEGMRFYARDPNQRRLYYAQEFRPFIIEGSFIMEKRVRGVSLWEFLWQKI</sequence>
<reference evidence="2" key="1">
    <citation type="journal article" date="2020" name="mSystems">
        <title>Genome- and Community-Level Interaction Insights into Carbon Utilization and Element Cycling Functions of Hydrothermarchaeota in Hydrothermal Sediment.</title>
        <authorList>
            <person name="Zhou Z."/>
            <person name="Liu Y."/>
            <person name="Xu W."/>
            <person name="Pan J."/>
            <person name="Luo Z.H."/>
            <person name="Li M."/>
        </authorList>
    </citation>
    <scope>NUCLEOTIDE SEQUENCE [LARGE SCALE GENOMIC DNA]</scope>
    <source>
        <strain evidence="1">SpSt-265</strain>
        <strain evidence="2">SpSt-465</strain>
    </source>
</reference>
<dbReference type="SUPFAM" id="SSF55729">
    <property type="entry name" value="Acyl-CoA N-acyltransferases (Nat)"/>
    <property type="match status" value="1"/>
</dbReference>
<evidence type="ECO:0000313" key="1">
    <source>
        <dbReference type="EMBL" id="HEA87430.1"/>
    </source>
</evidence>
<name>A0A7C3F126_UNCW3</name>
<dbReference type="EMBL" id="DSTU01000002">
    <property type="protein sequence ID" value="HFJ53267.1"/>
    <property type="molecule type" value="Genomic_DNA"/>
</dbReference>